<accession>A0A5J6F6P8</accession>
<proteinExistence type="predicted"/>
<reference evidence="1 2" key="1">
    <citation type="submission" date="2017-09" db="EMBL/GenBank/DDBJ databases">
        <authorList>
            <person name="Lee N."/>
            <person name="Cho B.-K."/>
        </authorList>
    </citation>
    <scope>NUCLEOTIDE SEQUENCE [LARGE SCALE GENOMIC DNA]</scope>
    <source>
        <strain evidence="1 2">ATCC 12769</strain>
    </source>
</reference>
<dbReference type="AlphaFoldDB" id="A0A5J6F6P8"/>
<dbReference type="Proteomes" id="UP000326178">
    <property type="component" value="Chromosome"/>
</dbReference>
<dbReference type="EMBL" id="CP023702">
    <property type="protein sequence ID" value="QEU71999.1"/>
    <property type="molecule type" value="Genomic_DNA"/>
</dbReference>
<evidence type="ECO:0000313" key="1">
    <source>
        <dbReference type="EMBL" id="QEU71999.1"/>
    </source>
</evidence>
<dbReference type="RefSeq" id="WP_150487365.1">
    <property type="nucleotide sequence ID" value="NZ_BMUV01000001.1"/>
</dbReference>
<evidence type="ECO:0000313" key="2">
    <source>
        <dbReference type="Proteomes" id="UP000326178"/>
    </source>
</evidence>
<organism evidence="1 2">
    <name type="scientific">Streptomyces nitrosporeus</name>
    <dbReference type="NCBI Taxonomy" id="28894"/>
    <lineage>
        <taxon>Bacteria</taxon>
        <taxon>Bacillati</taxon>
        <taxon>Actinomycetota</taxon>
        <taxon>Actinomycetes</taxon>
        <taxon>Kitasatosporales</taxon>
        <taxon>Streptomycetaceae</taxon>
        <taxon>Streptomyces</taxon>
    </lineage>
</organism>
<protein>
    <submittedName>
        <fullName evidence="1">Uncharacterized protein</fullName>
    </submittedName>
</protein>
<name>A0A5J6F6P8_9ACTN</name>
<keyword evidence="2" id="KW-1185">Reference proteome</keyword>
<gene>
    <name evidence="1" type="ORF">CP967_08480</name>
</gene>
<dbReference type="KEGG" id="snk:CP967_08480"/>
<sequence length="66" mass="7358">MRIRLPRPRRRRPAPDPAVWSLSAIVPGTRWLPCHTTVCAHTTTRHTPHGTGYRCTACGTTKGDQP</sequence>